<evidence type="ECO:0000256" key="1">
    <source>
        <dbReference type="SAM" id="MobiDB-lite"/>
    </source>
</evidence>
<dbReference type="Gene3D" id="2.60.120.10">
    <property type="entry name" value="Jelly Rolls"/>
    <property type="match status" value="1"/>
</dbReference>
<dbReference type="EMBL" id="LNRQ01000006">
    <property type="protein sequence ID" value="KZM90128.1"/>
    <property type="molecule type" value="Genomic_DNA"/>
</dbReference>
<gene>
    <name evidence="2" type="ORF">DCAR_022507</name>
</gene>
<name>A0A164VCF9_DAUCS</name>
<accession>A0A164VCF9</accession>
<evidence type="ECO:0000313" key="2">
    <source>
        <dbReference type="EMBL" id="KZM90128.1"/>
    </source>
</evidence>
<dbReference type="Gramene" id="KZM84722">
    <property type="protein sequence ID" value="KZM84722"/>
    <property type="gene ID" value="DCAR_027856"/>
</dbReference>
<sequence>MATILFDSKAIKIFVVMNGAGQLEMACPYLAHEHGQGQQGRGGVQEGQGQQGHGGS</sequence>
<proteinExistence type="predicted"/>
<dbReference type="Gramene" id="KZM90128">
    <property type="protein sequence ID" value="KZM90128"/>
    <property type="gene ID" value="DCAR_022507"/>
</dbReference>
<reference evidence="2" key="1">
    <citation type="journal article" date="2016" name="Nat. Genet.">
        <title>A high-quality carrot genome assembly provides new insights into carotenoid accumulation and asterid genome evolution.</title>
        <authorList>
            <person name="Iorizzo M."/>
            <person name="Ellison S."/>
            <person name="Senalik D."/>
            <person name="Zeng P."/>
            <person name="Satapoomin P."/>
            <person name="Huang J."/>
            <person name="Bowman M."/>
            <person name="Iovene M."/>
            <person name="Sanseverino W."/>
            <person name="Cavagnaro P."/>
            <person name="Yildiz M."/>
            <person name="Macko-Podgorni A."/>
            <person name="Moranska E."/>
            <person name="Grzebelus E."/>
            <person name="Grzebelus D."/>
            <person name="Ashrafi H."/>
            <person name="Zheng Z."/>
            <person name="Cheng S."/>
            <person name="Spooner D."/>
            <person name="Van Deynze A."/>
            <person name="Simon P."/>
        </authorList>
    </citation>
    <scope>NUCLEOTIDE SEQUENCE [LARGE SCALE GENOMIC DNA]</scope>
    <source>
        <tissue evidence="2">Leaf</tissue>
    </source>
</reference>
<dbReference type="AlphaFoldDB" id="A0A164VCF9"/>
<dbReference type="InterPro" id="IPR014710">
    <property type="entry name" value="RmlC-like_jellyroll"/>
</dbReference>
<feature type="region of interest" description="Disordered" evidence="1">
    <location>
        <begin position="34"/>
        <end position="56"/>
    </location>
</feature>
<feature type="compositionally biased region" description="Gly residues" evidence="1">
    <location>
        <begin position="37"/>
        <end position="56"/>
    </location>
</feature>
<protein>
    <submittedName>
        <fullName evidence="2">Uncharacterized protein</fullName>
    </submittedName>
</protein>
<comment type="caution">
    <text evidence="2">The sequence shown here is derived from an EMBL/GenBank/DDBJ whole genome shotgun (WGS) entry which is preliminary data.</text>
</comment>
<organism evidence="2">
    <name type="scientific">Daucus carota subsp. sativus</name>
    <name type="common">Carrot</name>
    <dbReference type="NCBI Taxonomy" id="79200"/>
    <lineage>
        <taxon>Eukaryota</taxon>
        <taxon>Viridiplantae</taxon>
        <taxon>Streptophyta</taxon>
        <taxon>Embryophyta</taxon>
        <taxon>Tracheophyta</taxon>
        <taxon>Spermatophyta</taxon>
        <taxon>Magnoliopsida</taxon>
        <taxon>eudicotyledons</taxon>
        <taxon>Gunneridae</taxon>
        <taxon>Pentapetalae</taxon>
        <taxon>asterids</taxon>
        <taxon>campanulids</taxon>
        <taxon>Apiales</taxon>
        <taxon>Apiaceae</taxon>
        <taxon>Apioideae</taxon>
        <taxon>Scandiceae</taxon>
        <taxon>Daucinae</taxon>
        <taxon>Daucus</taxon>
        <taxon>Daucus sect. Daucus</taxon>
    </lineage>
</organism>